<evidence type="ECO:0000256" key="6">
    <source>
        <dbReference type="SAM" id="Phobius"/>
    </source>
</evidence>
<keyword evidence="2" id="KW-0813">Transport</keyword>
<dbReference type="Proteomes" id="UP000286045">
    <property type="component" value="Unassembled WGS sequence"/>
</dbReference>
<evidence type="ECO:0000256" key="4">
    <source>
        <dbReference type="ARBA" id="ARBA00022989"/>
    </source>
</evidence>
<comment type="subcellular location">
    <subcellularLocation>
        <location evidence="1">Membrane</location>
        <topology evidence="1">Multi-pass membrane protein</topology>
    </subcellularLocation>
</comment>
<dbReference type="InterPro" id="IPR036259">
    <property type="entry name" value="MFS_trans_sf"/>
</dbReference>
<dbReference type="AlphaFoldDB" id="A0A439CYF3"/>
<dbReference type="SUPFAM" id="SSF103473">
    <property type="entry name" value="MFS general substrate transporter"/>
    <property type="match status" value="1"/>
</dbReference>
<feature type="transmembrane region" description="Helical" evidence="6">
    <location>
        <begin position="131"/>
        <end position="152"/>
    </location>
</feature>
<protein>
    <recommendedName>
        <fullName evidence="7">Major facilitator superfamily (MFS) profile domain-containing protein</fullName>
    </recommendedName>
</protein>
<dbReference type="PANTHER" id="PTHR43791">
    <property type="entry name" value="PERMEASE-RELATED"/>
    <property type="match status" value="1"/>
</dbReference>
<feature type="transmembrane region" description="Helical" evidence="6">
    <location>
        <begin position="158"/>
        <end position="181"/>
    </location>
</feature>
<dbReference type="EMBL" id="RYZI01000272">
    <property type="protein sequence ID" value="RWA07245.1"/>
    <property type="molecule type" value="Genomic_DNA"/>
</dbReference>
<evidence type="ECO:0000313" key="9">
    <source>
        <dbReference type="Proteomes" id="UP000286045"/>
    </source>
</evidence>
<dbReference type="GO" id="GO:0022857">
    <property type="term" value="F:transmembrane transporter activity"/>
    <property type="evidence" value="ECO:0007669"/>
    <property type="project" value="InterPro"/>
</dbReference>
<dbReference type="InterPro" id="IPR020846">
    <property type="entry name" value="MFS_dom"/>
</dbReference>
<comment type="caution">
    <text evidence="8">The sequence shown here is derived from an EMBL/GenBank/DDBJ whole genome shotgun (WGS) entry which is preliminary data.</text>
</comment>
<keyword evidence="4 6" id="KW-1133">Transmembrane helix</keyword>
<feature type="transmembrane region" description="Helical" evidence="6">
    <location>
        <begin position="226"/>
        <end position="249"/>
    </location>
</feature>
<feature type="transmembrane region" description="Helical" evidence="6">
    <location>
        <begin position="396"/>
        <end position="416"/>
    </location>
</feature>
<feature type="transmembrane region" description="Helical" evidence="6">
    <location>
        <begin position="428"/>
        <end position="448"/>
    </location>
</feature>
<evidence type="ECO:0000256" key="2">
    <source>
        <dbReference type="ARBA" id="ARBA00022448"/>
    </source>
</evidence>
<feature type="transmembrane region" description="Helical" evidence="6">
    <location>
        <begin position="365"/>
        <end position="384"/>
    </location>
</feature>
<organism evidence="8 9">
    <name type="scientific">Xylaria grammica</name>
    <dbReference type="NCBI Taxonomy" id="363999"/>
    <lineage>
        <taxon>Eukaryota</taxon>
        <taxon>Fungi</taxon>
        <taxon>Dikarya</taxon>
        <taxon>Ascomycota</taxon>
        <taxon>Pezizomycotina</taxon>
        <taxon>Sordariomycetes</taxon>
        <taxon>Xylariomycetidae</taxon>
        <taxon>Xylariales</taxon>
        <taxon>Xylariaceae</taxon>
        <taxon>Xylaria</taxon>
    </lineage>
</organism>
<name>A0A439CYF3_9PEZI</name>
<evidence type="ECO:0000256" key="1">
    <source>
        <dbReference type="ARBA" id="ARBA00004141"/>
    </source>
</evidence>
<dbReference type="PANTHER" id="PTHR43791:SF54">
    <property type="entry name" value="MAJOR FACILITATOR SUPERFAMILY (MFS) PROFILE DOMAIN-CONTAINING PROTEIN-RELATED"/>
    <property type="match status" value="1"/>
</dbReference>
<accession>A0A439CYF3</accession>
<keyword evidence="5 6" id="KW-0472">Membrane</keyword>
<keyword evidence="3 6" id="KW-0812">Transmembrane</keyword>
<dbReference type="GO" id="GO:0016020">
    <property type="term" value="C:membrane"/>
    <property type="evidence" value="ECO:0007669"/>
    <property type="project" value="UniProtKB-SubCell"/>
</dbReference>
<dbReference type="Pfam" id="PF07690">
    <property type="entry name" value="MFS_1"/>
    <property type="match status" value="1"/>
</dbReference>
<feature type="transmembrane region" description="Helical" evidence="6">
    <location>
        <begin position="193"/>
        <end position="214"/>
    </location>
</feature>
<proteinExistence type="predicted"/>
<evidence type="ECO:0000256" key="5">
    <source>
        <dbReference type="ARBA" id="ARBA00023136"/>
    </source>
</evidence>
<dbReference type="FunFam" id="1.20.1250.20:FF:000057">
    <property type="entry name" value="MFS general substrate transporter"/>
    <property type="match status" value="1"/>
</dbReference>
<reference evidence="8 9" key="1">
    <citation type="submission" date="2018-12" db="EMBL/GenBank/DDBJ databases">
        <title>Draft genome sequence of Xylaria grammica IHI A82.</title>
        <authorList>
            <person name="Buettner E."/>
            <person name="Kellner H."/>
        </authorList>
    </citation>
    <scope>NUCLEOTIDE SEQUENCE [LARGE SCALE GENOMIC DNA]</scope>
    <source>
        <strain evidence="8 9">IHI A82</strain>
    </source>
</reference>
<feature type="domain" description="Major facilitator superfamily (MFS) profile" evidence="7">
    <location>
        <begin position="66"/>
        <end position="485"/>
    </location>
</feature>
<dbReference type="FunFam" id="1.20.1250.20:FF:000013">
    <property type="entry name" value="MFS general substrate transporter"/>
    <property type="match status" value="1"/>
</dbReference>
<dbReference type="Gene3D" id="1.20.1250.20">
    <property type="entry name" value="MFS general substrate transporter like domains"/>
    <property type="match status" value="2"/>
</dbReference>
<evidence type="ECO:0000256" key="3">
    <source>
        <dbReference type="ARBA" id="ARBA00022692"/>
    </source>
</evidence>
<dbReference type="InterPro" id="IPR011701">
    <property type="entry name" value="MFS"/>
</dbReference>
<keyword evidence="9" id="KW-1185">Reference proteome</keyword>
<evidence type="ECO:0000259" key="7">
    <source>
        <dbReference type="PROSITE" id="PS50850"/>
    </source>
</evidence>
<evidence type="ECO:0000313" key="8">
    <source>
        <dbReference type="EMBL" id="RWA07245.1"/>
    </source>
</evidence>
<feature type="transmembrane region" description="Helical" evidence="6">
    <location>
        <begin position="460"/>
        <end position="482"/>
    </location>
</feature>
<sequence length="519" mass="57540">MTRDRDTGLDDRGSTEEDKAKVIFCENVSNAAPLDSNGLTEDEVGFLENFSDARRKALLRKIGFRLVPMLGLLYLQSNTDRTNIGNAKIEGLPETLCLSTLQYNTCLGIFFVPCTLLEIPSNLALKRFARLSYYIGALTISWSVVLTLTGIVRNYQGLLVARLFLGIAEAGFFPGAILIISTWYDRHELATRIAIFYLAAALAGAFSCLLAYLIVKLDGLGGLEGWRWIFIIEGLATLLLGCATPWLLLDSPERTTILSEDEKRYLRLRKIIQDGGRGVQEKGQKLTWAIIKTIPLDWKLYLAVVIYWTNNATNDAIKFTLPRILKNMGYTSANSQLLSIPPYIAGTISAYIACRYSDRLSCRMPFILGAQLFVTTGFALLVRFGGHLDRIAESYVAVFIACLGFYPITPNVAAWVSNNLAGSAKRAAGIAFMLMLSNTAGLVGSYIYKDEEKPTYPTGYGVSLALSLVGIIGTLLMELLLWRVNVRDSKMTEEEIRAKWSDQELADMGDKSPLLKYTL</sequence>
<dbReference type="PROSITE" id="PS50850">
    <property type="entry name" value="MFS"/>
    <property type="match status" value="1"/>
</dbReference>
<dbReference type="STRING" id="363999.A0A439CYF3"/>
<gene>
    <name evidence="8" type="ORF">EKO27_g7866</name>
</gene>